<gene>
    <name evidence="3" type="ORF">NESM_000199800</name>
</gene>
<feature type="transmembrane region" description="Helical" evidence="2">
    <location>
        <begin position="171"/>
        <end position="193"/>
    </location>
</feature>
<keyword evidence="2" id="KW-1133">Transmembrane helix</keyword>
<protein>
    <recommendedName>
        <fullName evidence="5">DUF1279 domain-containing protein</fullName>
    </recommendedName>
</protein>
<keyword evidence="4" id="KW-1185">Reference proteome</keyword>
<dbReference type="Proteomes" id="UP001430356">
    <property type="component" value="Unassembled WGS sequence"/>
</dbReference>
<name>A0AAW0F8J8_9TRYP</name>
<feature type="region of interest" description="Disordered" evidence="1">
    <location>
        <begin position="79"/>
        <end position="154"/>
    </location>
</feature>
<dbReference type="AlphaFoldDB" id="A0AAW0F8J8"/>
<comment type="caution">
    <text evidence="3">The sequence shown here is derived from an EMBL/GenBank/DDBJ whole genome shotgun (WGS) entry which is preliminary data.</text>
</comment>
<evidence type="ECO:0008006" key="5">
    <source>
        <dbReference type="Google" id="ProtNLM"/>
    </source>
</evidence>
<evidence type="ECO:0000313" key="3">
    <source>
        <dbReference type="EMBL" id="KAK7201374.1"/>
    </source>
</evidence>
<dbReference type="EMBL" id="JAECZO010000014">
    <property type="protein sequence ID" value="KAK7201374.1"/>
    <property type="molecule type" value="Genomic_DNA"/>
</dbReference>
<accession>A0AAW0F8J8</accession>
<organism evidence="3 4">
    <name type="scientific">Novymonas esmeraldas</name>
    <dbReference type="NCBI Taxonomy" id="1808958"/>
    <lineage>
        <taxon>Eukaryota</taxon>
        <taxon>Discoba</taxon>
        <taxon>Euglenozoa</taxon>
        <taxon>Kinetoplastea</taxon>
        <taxon>Metakinetoplastina</taxon>
        <taxon>Trypanosomatida</taxon>
        <taxon>Trypanosomatidae</taxon>
        <taxon>Novymonas</taxon>
    </lineage>
</organism>
<feature type="compositionally biased region" description="Pro residues" evidence="1">
    <location>
        <begin position="138"/>
        <end position="147"/>
    </location>
</feature>
<feature type="compositionally biased region" description="Pro residues" evidence="1">
    <location>
        <begin position="101"/>
        <end position="115"/>
    </location>
</feature>
<feature type="transmembrane region" description="Helical" evidence="2">
    <location>
        <begin position="228"/>
        <end position="252"/>
    </location>
</feature>
<evidence type="ECO:0000256" key="1">
    <source>
        <dbReference type="SAM" id="MobiDB-lite"/>
    </source>
</evidence>
<keyword evidence="2" id="KW-0812">Transmembrane</keyword>
<reference evidence="3 4" key="1">
    <citation type="journal article" date="2021" name="MBio">
        <title>A New Model Trypanosomatid, Novymonas esmeraldas: Genomic Perception of Its 'Candidatus Pandoraea novymonadis' Endosymbiont.</title>
        <authorList>
            <person name="Zakharova A."/>
            <person name="Saura A."/>
            <person name="Butenko A."/>
            <person name="Podesvova L."/>
            <person name="Warmusova S."/>
            <person name="Kostygov A.Y."/>
            <person name="Nenarokova A."/>
            <person name="Lukes J."/>
            <person name="Opperdoes F.R."/>
            <person name="Yurchenko V."/>
        </authorList>
    </citation>
    <scope>NUCLEOTIDE SEQUENCE [LARGE SCALE GENOMIC DNA]</scope>
    <source>
        <strain evidence="3 4">E262AT.01</strain>
    </source>
</reference>
<feature type="compositionally biased region" description="Low complexity" evidence="1">
    <location>
        <begin position="90"/>
        <end position="100"/>
    </location>
</feature>
<feature type="compositionally biased region" description="Low complexity" evidence="1">
    <location>
        <begin position="116"/>
        <end position="137"/>
    </location>
</feature>
<keyword evidence="2" id="KW-0472">Membrane</keyword>
<evidence type="ECO:0000313" key="4">
    <source>
        <dbReference type="Proteomes" id="UP001430356"/>
    </source>
</evidence>
<proteinExistence type="predicted"/>
<evidence type="ECO:0000256" key="2">
    <source>
        <dbReference type="SAM" id="Phobius"/>
    </source>
</evidence>
<sequence>MLQRALGCRSPLMRGGAGSCLGVCMSSHTAAMAKGSATHVLPSGGAFVIPSRRVSTWAGTSPCSSLSLTRRRHVRLGDGRGVVLSRRPAHTSAAGSAPTGAAPPAPAAAASPPPEDSAAAAAADPPATAAAVAAGEAPPSPVVPEQPSPERESAWRRGWRTFKSEGKDFSIFYFPFYAGTFVFFYSAFATGLVSKEAILDYVLSCMGGWVDAEKQKARIAAWDAWVNLGFAIAINELIEVVRLPIVFLIYYVTKPYSNMSARWMAGLFRRLRRTKPADSTK</sequence>